<comment type="caution">
    <text evidence="2">The sequence shown here is derived from an EMBL/GenBank/DDBJ whole genome shotgun (WGS) entry which is preliminary data.</text>
</comment>
<dbReference type="InterPro" id="IPR026866">
    <property type="entry name" value="CR006_AAA"/>
</dbReference>
<feature type="domain" description="Protein CR006 P-loop" evidence="1">
    <location>
        <begin position="101"/>
        <end position="345"/>
    </location>
</feature>
<proteinExistence type="predicted"/>
<evidence type="ECO:0000313" key="3">
    <source>
        <dbReference type="Proteomes" id="UP001595907"/>
    </source>
</evidence>
<evidence type="ECO:0000313" key="2">
    <source>
        <dbReference type="EMBL" id="MFC4262195.1"/>
    </source>
</evidence>
<gene>
    <name evidence="2" type="ORF">ACFOWM_04870</name>
</gene>
<dbReference type="Pfam" id="PF13166">
    <property type="entry name" value="AAA_13"/>
    <property type="match status" value="1"/>
</dbReference>
<dbReference type="EMBL" id="JBHSCZ010000001">
    <property type="protein sequence ID" value="MFC4262195.1"/>
    <property type="molecule type" value="Genomic_DNA"/>
</dbReference>
<name>A0ABV8QRC8_9BACT</name>
<reference evidence="3" key="1">
    <citation type="journal article" date="2019" name="Int. J. Syst. Evol. Microbiol.">
        <title>The Global Catalogue of Microorganisms (GCM) 10K type strain sequencing project: providing services to taxonomists for standard genome sequencing and annotation.</title>
        <authorList>
            <consortium name="The Broad Institute Genomics Platform"/>
            <consortium name="The Broad Institute Genome Sequencing Center for Infectious Disease"/>
            <person name="Wu L."/>
            <person name="Ma J."/>
        </authorList>
    </citation>
    <scope>NUCLEOTIDE SEQUENCE [LARGE SCALE GENOMIC DNA]</scope>
    <source>
        <strain evidence="3">CECT 8289</strain>
    </source>
</reference>
<dbReference type="InterPro" id="IPR027417">
    <property type="entry name" value="P-loop_NTPase"/>
</dbReference>
<sequence length="354" mass="41306">MSSLKEIAQKLKESNEPITLIYAFNSTGKTKLSVEYKNVTKKEDGKHTGVYYNAYSEDLFRWDNDEPNDNENMRLEVIPSSLNPYFSSIIENPALLDEKLVRYLPSYTYSFDINTNPEIGIDAIRFGRGEEQNIKISRGEERIFVWCFFLALFDADAWTGEKDAHFFIDDPVSSLDDHNIFITADSIVQLIDDKIEKSQKRLIITTHHIGLYSILFDRLRKGEKSDKYKNLCKPQILTRNGDDFDLQNHTKDVFLFHLHLLQTLEEAKNSKLYIFHFVLLRQLLENISSFIGSGRVGFILSEINVANPNETLEMINSLSHQNVYRFQFNEMSPQQIDLFKDVFDKLQTKYNFKF</sequence>
<evidence type="ECO:0000259" key="1">
    <source>
        <dbReference type="Pfam" id="PF13166"/>
    </source>
</evidence>
<keyword evidence="3" id="KW-1185">Reference proteome</keyword>
<dbReference type="SUPFAM" id="SSF52540">
    <property type="entry name" value="P-loop containing nucleoside triphosphate hydrolases"/>
    <property type="match status" value="1"/>
</dbReference>
<organism evidence="2 3">
    <name type="scientific">Ferruginibacter yonginensis</name>
    <dbReference type="NCBI Taxonomy" id="1310416"/>
    <lineage>
        <taxon>Bacteria</taxon>
        <taxon>Pseudomonadati</taxon>
        <taxon>Bacteroidota</taxon>
        <taxon>Chitinophagia</taxon>
        <taxon>Chitinophagales</taxon>
        <taxon>Chitinophagaceae</taxon>
        <taxon>Ferruginibacter</taxon>
    </lineage>
</organism>
<dbReference type="Gene3D" id="3.40.50.300">
    <property type="entry name" value="P-loop containing nucleotide triphosphate hydrolases"/>
    <property type="match status" value="1"/>
</dbReference>
<dbReference type="RefSeq" id="WP_379707556.1">
    <property type="nucleotide sequence ID" value="NZ_JBHSCZ010000001.1"/>
</dbReference>
<accession>A0ABV8QRC8</accession>
<dbReference type="Proteomes" id="UP001595907">
    <property type="component" value="Unassembled WGS sequence"/>
</dbReference>
<protein>
    <submittedName>
        <fullName evidence="2">AAA family ATPase</fullName>
    </submittedName>
</protein>